<keyword evidence="2" id="KW-0732">Signal</keyword>
<reference evidence="3 4" key="1">
    <citation type="journal article" date="2023" name="Elife">
        <title>Identification of key yeast species and microbe-microbe interactions impacting larval growth of Drosophila in the wild.</title>
        <authorList>
            <person name="Mure A."/>
            <person name="Sugiura Y."/>
            <person name="Maeda R."/>
            <person name="Honda K."/>
            <person name="Sakurai N."/>
            <person name="Takahashi Y."/>
            <person name="Watada M."/>
            <person name="Katoh T."/>
            <person name="Gotoh A."/>
            <person name="Gotoh Y."/>
            <person name="Taniguchi I."/>
            <person name="Nakamura K."/>
            <person name="Hayashi T."/>
            <person name="Katayama T."/>
            <person name="Uemura T."/>
            <person name="Hattori Y."/>
        </authorList>
    </citation>
    <scope>NUCLEOTIDE SEQUENCE [LARGE SCALE GENOMIC DNA]</scope>
    <source>
        <strain evidence="3 4">PK-24</strain>
    </source>
</reference>
<proteinExistence type="predicted"/>
<feature type="transmembrane region" description="Helical" evidence="1">
    <location>
        <begin position="372"/>
        <end position="396"/>
    </location>
</feature>
<gene>
    <name evidence="3" type="ORF">DAPK24_044830</name>
</gene>
<keyword evidence="1" id="KW-1133">Transmembrane helix</keyword>
<evidence type="ECO:0000313" key="4">
    <source>
        <dbReference type="Proteomes" id="UP001378960"/>
    </source>
</evidence>
<protein>
    <submittedName>
        <fullName evidence="3">Psg1 protein</fullName>
    </submittedName>
</protein>
<comment type="caution">
    <text evidence="3">The sequence shown here is derived from an EMBL/GenBank/DDBJ whole genome shotgun (WGS) entry which is preliminary data.</text>
</comment>
<feature type="signal peptide" evidence="2">
    <location>
        <begin position="1"/>
        <end position="20"/>
    </location>
</feature>
<keyword evidence="4" id="KW-1185">Reference proteome</keyword>
<dbReference type="Proteomes" id="UP001378960">
    <property type="component" value="Unassembled WGS sequence"/>
</dbReference>
<evidence type="ECO:0000256" key="1">
    <source>
        <dbReference type="SAM" id="Phobius"/>
    </source>
</evidence>
<keyword evidence="1" id="KW-0472">Membrane</keyword>
<feature type="chain" id="PRO_5043988907" evidence="2">
    <location>
        <begin position="21"/>
        <end position="436"/>
    </location>
</feature>
<dbReference type="Pfam" id="PF14610">
    <property type="entry name" value="Psg1"/>
    <property type="match status" value="1"/>
</dbReference>
<name>A0AAV5R955_PICKL</name>
<dbReference type="EMBL" id="BTGB01000009">
    <property type="protein sequence ID" value="GMM47885.1"/>
    <property type="molecule type" value="Genomic_DNA"/>
</dbReference>
<keyword evidence="1" id="KW-0812">Transmembrane</keyword>
<sequence length="436" mass="49926">MKNTLFIFTLLPLVAQLVSGAYIATEIAPKTTFTNTVNTISEPTGLVKRDAKKAIVNKEWLKDQSEKMYGTAEEPVKPWIRTIHETVVEVVTPYVVGGVTFAAERPATTNGLEPWISIDGNGLPKTITPKLDHATIAKAYPDVGTYFKTATTVVHHQKDINAHNMKEDETIELVELIDEDDTYIQLIPLQRCTPDYYFKKGITNMESSEPFCAPKDHRKMRVGLTYFVTWFTRYFQDVEKVKFHYAYVNEKHHDKGFDKRDLYDESLKDMDAQIEQLSGNLEFKGDVEGAFYSSNWIKNEGWYDIEIDKKWLKGKVYKKVVIAIQPENVPDEEFSILDAAHFFATFQLMESIGKNTKEMRKLQDTTGTNDDVYYIIAGMPTMVLIAVALMYGFLYLNKKHRDLSHIKKPKRSRFGNEGKYNIPIALTDIKKPGKQS</sequence>
<accession>A0AAV5R955</accession>
<evidence type="ECO:0000256" key="2">
    <source>
        <dbReference type="SAM" id="SignalP"/>
    </source>
</evidence>
<dbReference type="AlphaFoldDB" id="A0AAV5R955"/>
<evidence type="ECO:0000313" key="3">
    <source>
        <dbReference type="EMBL" id="GMM47885.1"/>
    </source>
</evidence>
<dbReference type="InterPro" id="IPR028000">
    <property type="entry name" value="Pma1"/>
</dbReference>
<organism evidence="3 4">
    <name type="scientific">Pichia kluyveri</name>
    <name type="common">Yeast</name>
    <dbReference type="NCBI Taxonomy" id="36015"/>
    <lineage>
        <taxon>Eukaryota</taxon>
        <taxon>Fungi</taxon>
        <taxon>Dikarya</taxon>
        <taxon>Ascomycota</taxon>
        <taxon>Saccharomycotina</taxon>
        <taxon>Pichiomycetes</taxon>
        <taxon>Pichiales</taxon>
        <taxon>Pichiaceae</taxon>
        <taxon>Pichia</taxon>
    </lineage>
</organism>